<feature type="domain" description="CCHC-type" evidence="4">
    <location>
        <begin position="203"/>
        <end position="219"/>
    </location>
</feature>
<dbReference type="SUPFAM" id="SSF57756">
    <property type="entry name" value="Retrovirus zinc finger-like domains"/>
    <property type="match status" value="1"/>
</dbReference>
<feature type="region of interest" description="Disordered" evidence="3">
    <location>
        <begin position="300"/>
        <end position="422"/>
    </location>
</feature>
<evidence type="ECO:0000256" key="3">
    <source>
        <dbReference type="SAM" id="MobiDB-lite"/>
    </source>
</evidence>
<dbReference type="InterPro" id="IPR036875">
    <property type="entry name" value="Znf_CCHC_sf"/>
</dbReference>
<dbReference type="Proteomes" id="UP000219338">
    <property type="component" value="Unassembled WGS sequence"/>
</dbReference>
<dbReference type="SMART" id="SM00343">
    <property type="entry name" value="ZnF_C2HC"/>
    <property type="match status" value="1"/>
</dbReference>
<dbReference type="OrthoDB" id="3205788at2759"/>
<dbReference type="EMBL" id="FUEG01000076">
    <property type="protein sequence ID" value="SJL18927.1"/>
    <property type="molecule type" value="Genomic_DNA"/>
</dbReference>
<feature type="compositionally biased region" description="Basic and acidic residues" evidence="3">
    <location>
        <begin position="390"/>
        <end position="408"/>
    </location>
</feature>
<accession>A0A284SD36</accession>
<dbReference type="GO" id="GO:0006397">
    <property type="term" value="P:mRNA processing"/>
    <property type="evidence" value="ECO:0007669"/>
    <property type="project" value="UniProtKB-KW"/>
</dbReference>
<keyword evidence="1" id="KW-0507">mRNA processing</keyword>
<feature type="compositionally biased region" description="Polar residues" evidence="3">
    <location>
        <begin position="300"/>
        <end position="312"/>
    </location>
</feature>
<evidence type="ECO:0000259" key="4">
    <source>
        <dbReference type="PROSITE" id="PS50158"/>
    </source>
</evidence>
<evidence type="ECO:0000313" key="5">
    <source>
        <dbReference type="EMBL" id="SJL18927.1"/>
    </source>
</evidence>
<keyword evidence="2" id="KW-0479">Metal-binding</keyword>
<evidence type="ECO:0000256" key="1">
    <source>
        <dbReference type="ARBA" id="ARBA00022664"/>
    </source>
</evidence>
<keyword evidence="6" id="KW-1185">Reference proteome</keyword>
<organism evidence="5 6">
    <name type="scientific">Armillaria ostoyae</name>
    <name type="common">Armillaria root rot fungus</name>
    <dbReference type="NCBI Taxonomy" id="47428"/>
    <lineage>
        <taxon>Eukaryota</taxon>
        <taxon>Fungi</taxon>
        <taxon>Dikarya</taxon>
        <taxon>Basidiomycota</taxon>
        <taxon>Agaricomycotina</taxon>
        <taxon>Agaricomycetes</taxon>
        <taxon>Agaricomycetidae</taxon>
        <taxon>Agaricales</taxon>
        <taxon>Marasmiineae</taxon>
        <taxon>Physalacriaceae</taxon>
        <taxon>Armillaria</taxon>
    </lineage>
</organism>
<dbReference type="GO" id="GO:0008270">
    <property type="term" value="F:zinc ion binding"/>
    <property type="evidence" value="ECO:0007669"/>
    <property type="project" value="UniProtKB-KW"/>
</dbReference>
<keyword evidence="2" id="KW-0863">Zinc-finger</keyword>
<keyword evidence="2" id="KW-0862">Zinc</keyword>
<dbReference type="Pfam" id="PF00098">
    <property type="entry name" value="zf-CCHC"/>
    <property type="match status" value="1"/>
</dbReference>
<evidence type="ECO:0000313" key="6">
    <source>
        <dbReference type="Proteomes" id="UP000219338"/>
    </source>
</evidence>
<proteinExistence type="predicted"/>
<reference evidence="6" key="1">
    <citation type="journal article" date="2017" name="Nat. Ecol. Evol.">
        <title>Genome expansion and lineage-specific genetic innovations in the forest pathogenic fungi Armillaria.</title>
        <authorList>
            <person name="Sipos G."/>
            <person name="Prasanna A.N."/>
            <person name="Walter M.C."/>
            <person name="O'Connor E."/>
            <person name="Balint B."/>
            <person name="Krizsan K."/>
            <person name="Kiss B."/>
            <person name="Hess J."/>
            <person name="Varga T."/>
            <person name="Slot J."/>
            <person name="Riley R."/>
            <person name="Boka B."/>
            <person name="Rigling D."/>
            <person name="Barry K."/>
            <person name="Lee J."/>
            <person name="Mihaltcheva S."/>
            <person name="LaButti K."/>
            <person name="Lipzen A."/>
            <person name="Waldron R."/>
            <person name="Moloney N.M."/>
            <person name="Sperisen C."/>
            <person name="Kredics L."/>
            <person name="Vagvoelgyi C."/>
            <person name="Patrignani A."/>
            <person name="Fitzpatrick D."/>
            <person name="Nagy I."/>
            <person name="Doyle S."/>
            <person name="Anderson J.B."/>
            <person name="Grigoriev I.V."/>
            <person name="Gueldener U."/>
            <person name="Muensterkoetter M."/>
            <person name="Nagy L.G."/>
        </authorList>
    </citation>
    <scope>NUCLEOTIDE SEQUENCE [LARGE SCALE GENOMIC DNA]</scope>
    <source>
        <strain evidence="6">C18/9</strain>
    </source>
</reference>
<dbReference type="AlphaFoldDB" id="A0A284SD36"/>
<dbReference type="InterPro" id="IPR001878">
    <property type="entry name" value="Znf_CCHC"/>
</dbReference>
<dbReference type="Gene3D" id="4.10.60.10">
    <property type="entry name" value="Zinc finger, CCHC-type"/>
    <property type="match status" value="1"/>
</dbReference>
<feature type="compositionally biased region" description="Polar residues" evidence="3">
    <location>
        <begin position="146"/>
        <end position="173"/>
    </location>
</feature>
<dbReference type="GO" id="GO:0003676">
    <property type="term" value="F:nucleic acid binding"/>
    <property type="evidence" value="ECO:0007669"/>
    <property type="project" value="InterPro"/>
</dbReference>
<name>A0A284SD36_ARMOS</name>
<evidence type="ECO:0000256" key="2">
    <source>
        <dbReference type="PROSITE-ProRule" id="PRU00047"/>
    </source>
</evidence>
<gene>
    <name evidence="5" type="ORF">ARMOST_22529</name>
</gene>
<sequence length="422" mass="45813">MTTFATSYLKGPAKDWWFRLPNFKEFVSLLTAQYRDPAVEEVHEKKMFELRMENGAATTYFQELEKLAKLAGQQRDEGERGVLVKAVRLGVPESFTRFIAFQGHGVPQTYTQWKARIIAMHEERQKKWAFDQVTSSGPCDSCPPQKGSSNTATSHNKTGGATSPSLAKPTSNAAPRDAASGKWMTFAGRGEPMDIGKLHAEGRCFRCKEKGHLGKDCPKKQEFKDIRSVYTTKQVKTEEVKAEESKVEEDLSTATSCLPTHSNIPAPTLLAFNVPHTTSTPVLESPNRYATLAIKECHDNNTTPLKGSTNGSPARAQAKVAKPAGHGTESPIDAPDIGANHLTSNLRGATQPVKVLDDKSPTIVTPVETTGLARSDGAREPGPNSSPEEAAPRVEKTARIPEDDKKTLDAAGAATLIPPSHS</sequence>
<feature type="region of interest" description="Disordered" evidence="3">
    <location>
        <begin position="133"/>
        <end position="179"/>
    </location>
</feature>
<dbReference type="PROSITE" id="PS50158">
    <property type="entry name" value="ZF_CCHC"/>
    <property type="match status" value="1"/>
</dbReference>
<protein>
    <recommendedName>
        <fullName evidence="4">CCHC-type domain-containing protein</fullName>
    </recommendedName>
</protein>